<dbReference type="AlphaFoldDB" id="A0A1S8SXT1"/>
<dbReference type="PANTHER" id="PTHR48094">
    <property type="entry name" value="PROTEIN/NUCLEIC ACID DEGLYCASE DJ-1-RELATED"/>
    <property type="match status" value="1"/>
</dbReference>
<keyword evidence="2" id="KW-0456">Lyase</keyword>
<dbReference type="InterPro" id="IPR050325">
    <property type="entry name" value="Prot/Nucl_acid_deglycase"/>
</dbReference>
<accession>A0A1S8SXT1</accession>
<keyword evidence="1" id="KW-0346">Stress response</keyword>
<reference evidence="4 5" key="1">
    <citation type="submission" date="2016-05" db="EMBL/GenBank/DDBJ databases">
        <title>Microbial solvent formation.</title>
        <authorList>
            <person name="Poehlein A."/>
            <person name="Montoya Solano J.D."/>
            <person name="Flitsch S."/>
            <person name="Krabben P."/>
            <person name="Duerre P."/>
            <person name="Daniel R."/>
        </authorList>
    </citation>
    <scope>NUCLEOTIDE SEQUENCE [LARGE SCALE GENOMIC DNA]</scope>
    <source>
        <strain evidence="4 5">DSM 2619</strain>
    </source>
</reference>
<gene>
    <name evidence="4" type="ORF">CLPUN_52420</name>
</gene>
<evidence type="ECO:0000256" key="1">
    <source>
        <dbReference type="ARBA" id="ARBA00023016"/>
    </source>
</evidence>
<dbReference type="SUPFAM" id="SSF52317">
    <property type="entry name" value="Class I glutamine amidotransferase-like"/>
    <property type="match status" value="1"/>
</dbReference>
<comment type="caution">
    <text evidence="4">The sequence shown here is derived from an EMBL/GenBank/DDBJ whole genome shotgun (WGS) entry which is preliminary data.</text>
</comment>
<dbReference type="GO" id="GO:0019172">
    <property type="term" value="F:glyoxalase III activity"/>
    <property type="evidence" value="ECO:0007669"/>
    <property type="project" value="TreeGrafter"/>
</dbReference>
<dbReference type="Proteomes" id="UP000190890">
    <property type="component" value="Unassembled WGS sequence"/>
</dbReference>
<protein>
    <submittedName>
        <fullName evidence="4">DJ-1/PfpI family protein</fullName>
    </submittedName>
</protein>
<evidence type="ECO:0000256" key="2">
    <source>
        <dbReference type="ARBA" id="ARBA00023239"/>
    </source>
</evidence>
<keyword evidence="5" id="KW-1185">Reference proteome</keyword>
<organism evidence="4 5">
    <name type="scientific">Clostridium puniceum</name>
    <dbReference type="NCBI Taxonomy" id="29367"/>
    <lineage>
        <taxon>Bacteria</taxon>
        <taxon>Bacillati</taxon>
        <taxon>Bacillota</taxon>
        <taxon>Clostridia</taxon>
        <taxon>Eubacteriales</taxon>
        <taxon>Clostridiaceae</taxon>
        <taxon>Clostridium</taxon>
    </lineage>
</organism>
<dbReference type="PANTHER" id="PTHR48094:SF11">
    <property type="entry name" value="GLUTATHIONE-INDEPENDENT GLYOXALASE HSP31-RELATED"/>
    <property type="match status" value="1"/>
</dbReference>
<evidence type="ECO:0000313" key="5">
    <source>
        <dbReference type="Proteomes" id="UP000190890"/>
    </source>
</evidence>
<evidence type="ECO:0000256" key="3">
    <source>
        <dbReference type="ARBA" id="ARBA00038493"/>
    </source>
</evidence>
<dbReference type="GO" id="GO:0019243">
    <property type="term" value="P:methylglyoxal catabolic process to D-lactate via S-lactoyl-glutathione"/>
    <property type="evidence" value="ECO:0007669"/>
    <property type="project" value="TreeGrafter"/>
</dbReference>
<comment type="similarity">
    <text evidence="3">Belongs to the peptidase C56 family. HSP31-like subfamily.</text>
</comment>
<dbReference type="RefSeq" id="WP_198944415.1">
    <property type="nucleotide sequence ID" value="NZ_LZZM01000241.1"/>
</dbReference>
<dbReference type="Gene3D" id="3.40.50.880">
    <property type="match status" value="1"/>
</dbReference>
<proteinExistence type="inferred from homology"/>
<name>A0A1S8SXT1_9CLOT</name>
<dbReference type="InterPro" id="IPR029062">
    <property type="entry name" value="Class_I_gatase-like"/>
</dbReference>
<evidence type="ECO:0000313" key="4">
    <source>
        <dbReference type="EMBL" id="OOM70327.1"/>
    </source>
</evidence>
<dbReference type="STRING" id="29367.CLPUN_52420"/>
<dbReference type="GO" id="GO:0005737">
    <property type="term" value="C:cytoplasm"/>
    <property type="evidence" value="ECO:0007669"/>
    <property type="project" value="TreeGrafter"/>
</dbReference>
<sequence>MIFLIIKAFQKLNSQIYEASGIVSAVCHGVGALLNIKSKAGELLIKDKAVTGYSNDEEVLAKALEKIPFKLEDELKSRGSKYTKASQPFTSYVVEDERIITGQNPQLTKEVAEKVLQVLRK</sequence>
<dbReference type="EMBL" id="LZZM01000241">
    <property type="protein sequence ID" value="OOM70327.1"/>
    <property type="molecule type" value="Genomic_DNA"/>
</dbReference>